<protein>
    <submittedName>
        <fullName evidence="2">RidA family protein</fullName>
    </submittedName>
</protein>
<accession>A0ABT8XMY9</accession>
<keyword evidence="3" id="KW-1185">Reference proteome</keyword>
<dbReference type="InterPro" id="IPR035959">
    <property type="entry name" value="RutC-like_sf"/>
</dbReference>
<dbReference type="RefSeq" id="WP_244763509.1">
    <property type="nucleotide sequence ID" value="NZ_JALJCJ010000008.1"/>
</dbReference>
<dbReference type="CDD" id="cd02198">
    <property type="entry name" value="YjgH_like"/>
    <property type="match status" value="1"/>
</dbReference>
<comment type="similarity">
    <text evidence="1">Belongs to the RutC family.</text>
</comment>
<dbReference type="InterPro" id="IPR038743">
    <property type="entry name" value="YjgH-like"/>
</dbReference>
<gene>
    <name evidence="2" type="ORF">GB928_028360</name>
</gene>
<dbReference type="InterPro" id="IPR006175">
    <property type="entry name" value="YjgF/YER057c/UK114"/>
</dbReference>
<dbReference type="Gene3D" id="3.30.1330.40">
    <property type="entry name" value="RutC-like"/>
    <property type="match status" value="1"/>
</dbReference>
<comment type="caution">
    <text evidence="2">The sequence shown here is derived from an EMBL/GenBank/DDBJ whole genome shotgun (WGS) entry which is preliminary data.</text>
</comment>
<dbReference type="EMBL" id="WHSC02000023">
    <property type="protein sequence ID" value="MDO6125100.1"/>
    <property type="molecule type" value="Genomic_DNA"/>
</dbReference>
<evidence type="ECO:0000313" key="2">
    <source>
        <dbReference type="EMBL" id="MDO6125100.1"/>
    </source>
</evidence>
<dbReference type="Proteomes" id="UP001177080">
    <property type="component" value="Unassembled WGS sequence"/>
</dbReference>
<evidence type="ECO:0000256" key="1">
    <source>
        <dbReference type="ARBA" id="ARBA00010552"/>
    </source>
</evidence>
<reference evidence="2" key="1">
    <citation type="submission" date="2022-04" db="EMBL/GenBank/DDBJ databases">
        <title>Shinella lacus sp. nov., a novel member of the genus Shinella from water.</title>
        <authorList>
            <person name="Deng Y."/>
        </authorList>
    </citation>
    <scope>NUCLEOTIDE SEQUENCE</scope>
    <source>
        <strain evidence="2">JCM 31239</strain>
    </source>
</reference>
<dbReference type="PANTHER" id="PTHR11803">
    <property type="entry name" value="2-IMINOBUTANOATE/2-IMINOPROPANOATE DEAMINASE RIDA"/>
    <property type="match status" value="1"/>
</dbReference>
<organism evidence="2 3">
    <name type="scientific">Shinella curvata</name>
    <dbReference type="NCBI Taxonomy" id="1817964"/>
    <lineage>
        <taxon>Bacteria</taxon>
        <taxon>Pseudomonadati</taxon>
        <taxon>Pseudomonadota</taxon>
        <taxon>Alphaproteobacteria</taxon>
        <taxon>Hyphomicrobiales</taxon>
        <taxon>Rhizobiaceae</taxon>
        <taxon>Shinella</taxon>
    </lineage>
</organism>
<proteinExistence type="inferred from homology"/>
<sequence>MQQREIIVPEAMKLIPERIGYAPGVKIGGFLFCSGQIGRTPDLEVVVDPEAQFVAAWENLKAVLHEGGCSFDDIVELTTYHVDIAVHLQLYKEVRDRYLPRAQSTWTAIGISALAHPAMLLELKCIAIAPQAHERPGP</sequence>
<dbReference type="SUPFAM" id="SSF55298">
    <property type="entry name" value="YjgF-like"/>
    <property type="match status" value="1"/>
</dbReference>
<name>A0ABT8XMY9_9HYPH</name>
<dbReference type="Pfam" id="PF01042">
    <property type="entry name" value="Ribonuc_L-PSP"/>
    <property type="match status" value="1"/>
</dbReference>
<dbReference type="PANTHER" id="PTHR11803:SF58">
    <property type="entry name" value="PROTEIN HMF1-RELATED"/>
    <property type="match status" value="1"/>
</dbReference>
<evidence type="ECO:0000313" key="3">
    <source>
        <dbReference type="Proteomes" id="UP001177080"/>
    </source>
</evidence>